<reference evidence="1 2" key="1">
    <citation type="submission" date="2023-02" db="EMBL/GenBank/DDBJ databases">
        <title>Devosia algicola sp. nov., isolated from the phycosphere of marine algae.</title>
        <authorList>
            <person name="Kim J.M."/>
            <person name="Lee J.K."/>
            <person name="Choi B.J."/>
            <person name="Bayburt H."/>
            <person name="Jeon C.O."/>
        </authorList>
    </citation>
    <scope>NUCLEOTIDE SEQUENCE [LARGE SCALE GENOMIC DNA]</scope>
    <source>
        <strain evidence="1 2">G20-9</strain>
    </source>
</reference>
<keyword evidence="2" id="KW-1185">Reference proteome</keyword>
<gene>
    <name evidence="1" type="ORF">PSQ19_03480</name>
</gene>
<dbReference type="RefSeq" id="WP_282219631.1">
    <property type="nucleotide sequence ID" value="NZ_CP118246.1"/>
</dbReference>
<dbReference type="Proteomes" id="UP001220530">
    <property type="component" value="Chromosome"/>
</dbReference>
<dbReference type="Pfam" id="PF11154">
    <property type="entry name" value="DUF2934"/>
    <property type="match status" value="1"/>
</dbReference>
<evidence type="ECO:0000313" key="2">
    <source>
        <dbReference type="Proteomes" id="UP001220530"/>
    </source>
</evidence>
<dbReference type="InterPro" id="IPR021327">
    <property type="entry name" value="DUF2934"/>
</dbReference>
<organism evidence="1 2">
    <name type="scientific">Devosia algicola</name>
    <dbReference type="NCBI Taxonomy" id="3026418"/>
    <lineage>
        <taxon>Bacteria</taxon>
        <taxon>Pseudomonadati</taxon>
        <taxon>Pseudomonadota</taxon>
        <taxon>Alphaproteobacteria</taxon>
        <taxon>Hyphomicrobiales</taxon>
        <taxon>Devosiaceae</taxon>
        <taxon>Devosia</taxon>
    </lineage>
</organism>
<evidence type="ECO:0000313" key="1">
    <source>
        <dbReference type="EMBL" id="WDR03237.1"/>
    </source>
</evidence>
<sequence length="65" mass="7420">MAALTETQIRERAYQLWQQAGSPTNQEQRFWFEAEQQLSDDSCQENILDNVSAPKPPLPSGILSR</sequence>
<dbReference type="EMBL" id="CP118246">
    <property type="protein sequence ID" value="WDR03237.1"/>
    <property type="molecule type" value="Genomic_DNA"/>
</dbReference>
<proteinExistence type="predicted"/>
<accession>A0ABY7YPX0</accession>
<protein>
    <submittedName>
        <fullName evidence="1">DUF2934 domain-containing protein</fullName>
    </submittedName>
</protein>
<name>A0ABY7YPX0_9HYPH</name>